<dbReference type="InterPro" id="IPR043129">
    <property type="entry name" value="ATPase_NBD"/>
</dbReference>
<dbReference type="PANTHER" id="PTHR10196:SF67">
    <property type="entry name" value="SEDOHEPTULOKINASE"/>
    <property type="match status" value="1"/>
</dbReference>
<keyword evidence="2" id="KW-0808">Transferase</keyword>
<name>A0A6A7G467_9CRUS</name>
<dbReference type="GO" id="GO:0050277">
    <property type="term" value="F:sedoheptulokinase activity"/>
    <property type="evidence" value="ECO:0007669"/>
    <property type="project" value="TreeGrafter"/>
</dbReference>
<keyword evidence="3 6" id="KW-0418">Kinase</keyword>
<evidence type="ECO:0000256" key="3">
    <source>
        <dbReference type="ARBA" id="ARBA00022777"/>
    </source>
</evidence>
<dbReference type="Gene3D" id="3.30.420.40">
    <property type="match status" value="2"/>
</dbReference>
<dbReference type="SUPFAM" id="SSF53067">
    <property type="entry name" value="Actin-like ATPase domain"/>
    <property type="match status" value="1"/>
</dbReference>
<dbReference type="AlphaFoldDB" id="A0A6A7G467"/>
<dbReference type="PANTHER" id="PTHR10196">
    <property type="entry name" value="SUGAR KINASE"/>
    <property type="match status" value="1"/>
</dbReference>
<evidence type="ECO:0000256" key="4">
    <source>
        <dbReference type="SAM" id="MobiDB-lite"/>
    </source>
</evidence>
<dbReference type="EMBL" id="IACT01006039">
    <property type="protein sequence ID" value="LAC25179.1"/>
    <property type="molecule type" value="mRNA"/>
</dbReference>
<proteinExistence type="evidence at transcript level"/>
<sequence length="419" mass="44294">MFETRTVSNLYTWQDSRCSPEFLSSLPVPRSHQALATGYGCATLLWFAKYRTAELSNYDRASTIHDFFVAMLCGLDRPVMSVQNASAWGYFDTKTKKWNTDLLSGAGLSTDLLPTVVESGQVAGTLPANWYNIPKGTPVMASLGDLQCSVLPLLSSPDVAAISISTSAQICFQLPQSFSPPSAPPSTPQTMEYFPFMGGRYLSVAASLNGGNALATFVRTLQQWTLDLGCQVPQSKIWERTLALGAACSSEDDVVGVAASEGAAVATSVVAEDTASSANTAVAADHDASPSSESRTGGMGGKETHMLIVPTLFGERHAPGINASATNIHCGNLKLGQVMRSLCKGIVVNIHSMMPRSVLVEAGVKRLVGGGSALSRNPLLLHEIQVLYQLPVTLDSRGDAAFGAALAGIQSMAQEKQTA</sequence>
<feature type="domain" description="Carbohydrate kinase FGGY N-terminal" evidence="5">
    <location>
        <begin position="8"/>
        <end position="151"/>
    </location>
</feature>
<evidence type="ECO:0000259" key="5">
    <source>
        <dbReference type="Pfam" id="PF00370"/>
    </source>
</evidence>
<dbReference type="GO" id="GO:0006071">
    <property type="term" value="P:glycerol metabolic process"/>
    <property type="evidence" value="ECO:0007669"/>
    <property type="project" value="TreeGrafter"/>
</dbReference>
<evidence type="ECO:0000256" key="1">
    <source>
        <dbReference type="ARBA" id="ARBA00009156"/>
    </source>
</evidence>
<dbReference type="GO" id="GO:0005829">
    <property type="term" value="C:cytosol"/>
    <property type="evidence" value="ECO:0007669"/>
    <property type="project" value="TreeGrafter"/>
</dbReference>
<reference evidence="6" key="1">
    <citation type="submission" date="2017-11" db="EMBL/GenBank/DDBJ databases">
        <title>The sensing device of the deep-sea amphipod.</title>
        <authorList>
            <person name="Kobayashi H."/>
            <person name="Nagahama T."/>
            <person name="Arai W."/>
            <person name="Sasagawa Y."/>
            <person name="Umeda M."/>
            <person name="Hayashi T."/>
            <person name="Nikaido I."/>
            <person name="Watanabe H."/>
            <person name="Oguri K."/>
            <person name="Kitazato H."/>
            <person name="Fujioka K."/>
            <person name="Kido Y."/>
            <person name="Takami H."/>
        </authorList>
    </citation>
    <scope>NUCLEOTIDE SEQUENCE</scope>
    <source>
        <tissue evidence="6">Whole body</tissue>
    </source>
</reference>
<protein>
    <submittedName>
        <fullName evidence="6">Sedoheptulokinase-like</fullName>
    </submittedName>
</protein>
<evidence type="ECO:0000313" key="6">
    <source>
        <dbReference type="EMBL" id="LAC25179.1"/>
    </source>
</evidence>
<evidence type="ECO:0000256" key="2">
    <source>
        <dbReference type="ARBA" id="ARBA00022679"/>
    </source>
</evidence>
<organism evidence="6">
    <name type="scientific">Hirondellea gigas</name>
    <dbReference type="NCBI Taxonomy" id="1518452"/>
    <lineage>
        <taxon>Eukaryota</taxon>
        <taxon>Metazoa</taxon>
        <taxon>Ecdysozoa</taxon>
        <taxon>Arthropoda</taxon>
        <taxon>Crustacea</taxon>
        <taxon>Multicrustacea</taxon>
        <taxon>Malacostraca</taxon>
        <taxon>Eumalacostraca</taxon>
        <taxon>Peracarida</taxon>
        <taxon>Amphipoda</taxon>
        <taxon>Amphilochidea</taxon>
        <taxon>Lysianassida</taxon>
        <taxon>Lysianassidira</taxon>
        <taxon>Lysianassoidea</taxon>
        <taxon>Lysianassidae</taxon>
        <taxon>Hirondellea</taxon>
    </lineage>
</organism>
<accession>A0A6A7G467</accession>
<dbReference type="Pfam" id="PF00370">
    <property type="entry name" value="FGGY_N"/>
    <property type="match status" value="1"/>
</dbReference>
<feature type="region of interest" description="Disordered" evidence="4">
    <location>
        <begin position="279"/>
        <end position="301"/>
    </location>
</feature>
<dbReference type="CDD" id="cd07777">
    <property type="entry name" value="ASKHA_NBD_FGGY_SHK"/>
    <property type="match status" value="1"/>
</dbReference>
<comment type="similarity">
    <text evidence="1">Belongs to the FGGY kinase family.</text>
</comment>
<dbReference type="InterPro" id="IPR018484">
    <property type="entry name" value="FGGY_N"/>
</dbReference>